<proteinExistence type="predicted"/>
<protein>
    <submittedName>
        <fullName evidence="2">Uncharacterized protein</fullName>
    </submittedName>
</protein>
<dbReference type="AlphaFoldDB" id="A0A914I0W6"/>
<reference evidence="2" key="1">
    <citation type="submission" date="2022-11" db="UniProtKB">
        <authorList>
            <consortium name="WormBaseParasite"/>
        </authorList>
    </citation>
    <scope>IDENTIFICATION</scope>
</reference>
<name>A0A914I0W6_GLORO</name>
<evidence type="ECO:0000313" key="2">
    <source>
        <dbReference type="WBParaSite" id="Gr19_v10_g5868.t1"/>
    </source>
</evidence>
<keyword evidence="1" id="KW-1185">Reference proteome</keyword>
<dbReference type="Proteomes" id="UP000887572">
    <property type="component" value="Unplaced"/>
</dbReference>
<sequence length="134" mass="15416">MALKLSNALAMMASVGCQFYKIRFQTKKHPKCDQHWSWWHWIWPLINDNIVWNCSLDGIVPFELRNNLTGERLALNALTKTFVCWFVVQLSALKTNGVKWETEAADLDIGDDLFDANKGPKMRTNGVGEKFKLD</sequence>
<organism evidence="1 2">
    <name type="scientific">Globodera rostochiensis</name>
    <name type="common">Golden nematode worm</name>
    <name type="synonym">Heterodera rostochiensis</name>
    <dbReference type="NCBI Taxonomy" id="31243"/>
    <lineage>
        <taxon>Eukaryota</taxon>
        <taxon>Metazoa</taxon>
        <taxon>Ecdysozoa</taxon>
        <taxon>Nematoda</taxon>
        <taxon>Chromadorea</taxon>
        <taxon>Rhabditida</taxon>
        <taxon>Tylenchina</taxon>
        <taxon>Tylenchomorpha</taxon>
        <taxon>Tylenchoidea</taxon>
        <taxon>Heteroderidae</taxon>
        <taxon>Heteroderinae</taxon>
        <taxon>Globodera</taxon>
    </lineage>
</organism>
<evidence type="ECO:0000313" key="1">
    <source>
        <dbReference type="Proteomes" id="UP000887572"/>
    </source>
</evidence>
<accession>A0A914I0W6</accession>
<dbReference type="WBParaSite" id="Gr19_v10_g5868.t1">
    <property type="protein sequence ID" value="Gr19_v10_g5868.t1"/>
    <property type="gene ID" value="Gr19_v10_g5868"/>
</dbReference>
<dbReference type="PROSITE" id="PS51257">
    <property type="entry name" value="PROKAR_LIPOPROTEIN"/>
    <property type="match status" value="1"/>
</dbReference>